<keyword evidence="7" id="KW-0325">Glycoprotein</keyword>
<feature type="compositionally biased region" description="Polar residues" evidence="9">
    <location>
        <begin position="29"/>
        <end position="40"/>
    </location>
</feature>
<evidence type="ECO:0000256" key="7">
    <source>
        <dbReference type="ARBA" id="ARBA00023180"/>
    </source>
</evidence>
<dbReference type="InterPro" id="IPR050746">
    <property type="entry name" value="DAACS"/>
</dbReference>
<reference evidence="10" key="2">
    <citation type="submission" date="2025-09" db="UniProtKB">
        <authorList>
            <consortium name="Ensembl"/>
        </authorList>
    </citation>
    <scope>IDENTIFICATION</scope>
</reference>
<dbReference type="PROSITE" id="PS00713">
    <property type="entry name" value="NA_DICARBOXYL_SYMP_1"/>
    <property type="match status" value="1"/>
</dbReference>
<dbReference type="InterPro" id="IPR001991">
    <property type="entry name" value="Na-dicarboxylate_symporter"/>
</dbReference>
<protein>
    <recommendedName>
        <fullName evidence="8">Amino acid transporter</fullName>
    </recommendedName>
</protein>
<keyword evidence="6 8" id="KW-0472">Membrane</keyword>
<feature type="transmembrane region" description="Helical" evidence="8">
    <location>
        <begin position="284"/>
        <end position="305"/>
    </location>
</feature>
<evidence type="ECO:0000256" key="5">
    <source>
        <dbReference type="ARBA" id="ARBA00022989"/>
    </source>
</evidence>
<evidence type="ECO:0000256" key="3">
    <source>
        <dbReference type="ARBA" id="ARBA00022692"/>
    </source>
</evidence>
<keyword evidence="5 8" id="KW-1133">Transmembrane helix</keyword>
<dbReference type="SUPFAM" id="SSF118215">
    <property type="entry name" value="Proton glutamate symport protein"/>
    <property type="match status" value="1"/>
</dbReference>
<feature type="transmembrane region" description="Helical" evidence="8">
    <location>
        <begin position="325"/>
        <end position="350"/>
    </location>
</feature>
<proteinExistence type="inferred from homology"/>
<feature type="transmembrane region" description="Helical" evidence="8">
    <location>
        <begin position="255"/>
        <end position="272"/>
    </location>
</feature>
<evidence type="ECO:0000256" key="6">
    <source>
        <dbReference type="ARBA" id="ARBA00023136"/>
    </source>
</evidence>
<evidence type="ECO:0000256" key="9">
    <source>
        <dbReference type="SAM" id="MobiDB-lite"/>
    </source>
</evidence>
<keyword evidence="11" id="KW-1185">Reference proteome</keyword>
<dbReference type="AlphaFoldDB" id="A0A3Q2QHN6"/>
<keyword evidence="2 8" id="KW-0813">Transport</keyword>
<dbReference type="GeneTree" id="ENSGT00940000155464"/>
<reference evidence="10" key="1">
    <citation type="submission" date="2025-08" db="UniProtKB">
        <authorList>
            <consortium name="Ensembl"/>
        </authorList>
    </citation>
    <scope>IDENTIFICATION</scope>
</reference>
<feature type="transmembrane region" description="Helical" evidence="8">
    <location>
        <begin position="217"/>
        <end position="243"/>
    </location>
</feature>
<evidence type="ECO:0000256" key="8">
    <source>
        <dbReference type="RuleBase" id="RU361216"/>
    </source>
</evidence>
<feature type="transmembrane region" description="Helical" evidence="8">
    <location>
        <begin position="57"/>
        <end position="75"/>
    </location>
</feature>
<feature type="transmembrane region" description="Helical" evidence="8">
    <location>
        <begin position="95"/>
        <end position="114"/>
    </location>
</feature>
<evidence type="ECO:0000313" key="10">
    <source>
        <dbReference type="Ensembl" id="ENSFHEP00000026751.1"/>
    </source>
</evidence>
<dbReference type="GO" id="GO:0005313">
    <property type="term" value="F:L-glutamate transmembrane transporter activity"/>
    <property type="evidence" value="ECO:0007669"/>
    <property type="project" value="TreeGrafter"/>
</dbReference>
<dbReference type="Gene3D" id="1.10.3860.10">
    <property type="entry name" value="Sodium:dicarboxylate symporter"/>
    <property type="match status" value="2"/>
</dbReference>
<dbReference type="GO" id="GO:0015175">
    <property type="term" value="F:neutral L-amino acid transmembrane transporter activity"/>
    <property type="evidence" value="ECO:0007669"/>
    <property type="project" value="TreeGrafter"/>
</dbReference>
<feature type="region of interest" description="Disordered" evidence="9">
    <location>
        <begin position="21"/>
        <end position="40"/>
    </location>
</feature>
<feature type="transmembrane region" description="Helical" evidence="8">
    <location>
        <begin position="362"/>
        <end position="379"/>
    </location>
</feature>
<dbReference type="GO" id="GO:0015501">
    <property type="term" value="F:glutamate:sodium symporter activity"/>
    <property type="evidence" value="ECO:0007669"/>
    <property type="project" value="TreeGrafter"/>
</dbReference>
<dbReference type="PROSITE" id="PS00714">
    <property type="entry name" value="NA_DICARBOXYL_SYMP_2"/>
    <property type="match status" value="1"/>
</dbReference>
<evidence type="ECO:0000256" key="4">
    <source>
        <dbReference type="ARBA" id="ARBA00022847"/>
    </source>
</evidence>
<dbReference type="PANTHER" id="PTHR11958:SF63">
    <property type="entry name" value="AMINO ACID TRANSPORTER"/>
    <property type="match status" value="1"/>
</dbReference>
<comment type="subcellular location">
    <subcellularLocation>
        <location evidence="1 8">Membrane</location>
        <topology evidence="1 8">Multi-pass membrane protein</topology>
    </subcellularLocation>
</comment>
<organism evidence="10 11">
    <name type="scientific">Fundulus heteroclitus</name>
    <name type="common">Killifish</name>
    <name type="synonym">Mummichog</name>
    <dbReference type="NCBI Taxonomy" id="8078"/>
    <lineage>
        <taxon>Eukaryota</taxon>
        <taxon>Metazoa</taxon>
        <taxon>Chordata</taxon>
        <taxon>Craniata</taxon>
        <taxon>Vertebrata</taxon>
        <taxon>Euteleostomi</taxon>
        <taxon>Actinopterygii</taxon>
        <taxon>Neopterygii</taxon>
        <taxon>Teleostei</taxon>
        <taxon>Neoteleostei</taxon>
        <taxon>Acanthomorphata</taxon>
        <taxon>Ovalentaria</taxon>
        <taxon>Atherinomorphae</taxon>
        <taxon>Cyprinodontiformes</taxon>
        <taxon>Fundulidae</taxon>
        <taxon>Fundulus</taxon>
    </lineage>
</organism>
<evidence type="ECO:0000256" key="1">
    <source>
        <dbReference type="ARBA" id="ARBA00004141"/>
    </source>
</evidence>
<dbReference type="GO" id="GO:0005886">
    <property type="term" value="C:plasma membrane"/>
    <property type="evidence" value="ECO:0007669"/>
    <property type="project" value="TreeGrafter"/>
</dbReference>
<feature type="transmembrane region" description="Helical" evidence="8">
    <location>
        <begin position="134"/>
        <end position="153"/>
    </location>
</feature>
<dbReference type="InterPro" id="IPR018107">
    <property type="entry name" value="Na-dicarboxylate_symporter_CS"/>
</dbReference>
<dbReference type="InterPro" id="IPR036458">
    <property type="entry name" value="Na:dicarbo_symporter_sf"/>
</dbReference>
<keyword evidence="4 8" id="KW-0769">Symport</keyword>
<dbReference type="PRINTS" id="PR00173">
    <property type="entry name" value="EDTRNSPORT"/>
</dbReference>
<keyword evidence="3 8" id="KW-0812">Transmembrane</keyword>
<sequence length="450" mass="49192">MVQMLRLPRSEDMSEVEAVQVAEPEENQKNPTCSQPLSEVGSTGNEFNIWIFLKRNAFVILTMAAVAVGIGLGFALRHVNMTEREIKYLTFPGELLLRILQMMVLPLIVSSVIAGMSNVERKDFGKIGLRTFTYYLLTTVIAAFTGIFLALLIQPGKSSQRDSGSSSGKTEAVQSVDAFLDLIRNLFPSNLVEACFRKSFLLQLWDYYGFYPAVQPLLLLLLLLSYVLLIPGCIFFYLSFFIFCSAPMAGTSDGVNIVGLLVFSLAFGLILGSMGTEAKPLRDLFICLNKAIMLLVNVAICSATLPVTLHCMEENHRMHTQVTRFMLPIGATMNMDGAALYEAVAALFIAQVNDMDFNLGQIIVLSLIVTAASTGAAGIPQAGMVSMLIVLGSTGLPTEDISLLLMVDWILDRIRTATNVLGDCIGVAVVQHLSRHELRTSSPPFVSLKI</sequence>
<comment type="similarity">
    <text evidence="8">Belongs to the dicarboxylate/amino acid:cation symporter (DAACS) (TC 2.A.23) family.</text>
</comment>
<evidence type="ECO:0000256" key="2">
    <source>
        <dbReference type="ARBA" id="ARBA00022448"/>
    </source>
</evidence>
<accession>A0A3Q2QHN6</accession>
<dbReference type="Ensembl" id="ENSFHET00000001905.1">
    <property type="protein sequence ID" value="ENSFHEP00000026751.1"/>
    <property type="gene ID" value="ENSFHEG00000009905.1"/>
</dbReference>
<name>A0A3Q2QHN6_FUNHE</name>
<dbReference type="PANTHER" id="PTHR11958">
    <property type="entry name" value="SODIUM/DICARBOXYLATE SYMPORTER-RELATED"/>
    <property type="match status" value="1"/>
</dbReference>
<dbReference type="Proteomes" id="UP000265000">
    <property type="component" value="Unplaced"/>
</dbReference>
<dbReference type="Pfam" id="PF00375">
    <property type="entry name" value="SDF"/>
    <property type="match status" value="2"/>
</dbReference>
<evidence type="ECO:0000313" key="11">
    <source>
        <dbReference type="Proteomes" id="UP000265000"/>
    </source>
</evidence>